<name>A0A176WPQ6_MARPO</name>
<comment type="caution">
    <text evidence="2">The sequence shown here is derived from an EMBL/GenBank/DDBJ whole genome shotgun (WGS) entry which is preliminary data.</text>
</comment>
<gene>
    <name evidence="2" type="ORF">AXG93_763s1120</name>
</gene>
<feature type="compositionally biased region" description="Basic and acidic residues" evidence="1">
    <location>
        <begin position="79"/>
        <end position="98"/>
    </location>
</feature>
<accession>A0A176WPQ6</accession>
<reference evidence="2" key="1">
    <citation type="submission" date="2016-03" db="EMBL/GenBank/DDBJ databases">
        <title>Mechanisms controlling the formation of the plant cell surface in tip-growing cells are functionally conserved among land plants.</title>
        <authorList>
            <person name="Honkanen S."/>
            <person name="Jones V.A."/>
            <person name="Morieri G."/>
            <person name="Champion C."/>
            <person name="Hetherington A.J."/>
            <person name="Kelly S."/>
            <person name="Saint-Marcoux D."/>
            <person name="Proust H."/>
            <person name="Prescott H."/>
            <person name="Dolan L."/>
        </authorList>
    </citation>
    <scope>NUCLEOTIDE SEQUENCE [LARGE SCALE GENOMIC DNA]</scope>
    <source>
        <tissue evidence="2">Whole gametophyte</tissue>
    </source>
</reference>
<organism evidence="2 3">
    <name type="scientific">Marchantia polymorpha subsp. ruderalis</name>
    <dbReference type="NCBI Taxonomy" id="1480154"/>
    <lineage>
        <taxon>Eukaryota</taxon>
        <taxon>Viridiplantae</taxon>
        <taxon>Streptophyta</taxon>
        <taxon>Embryophyta</taxon>
        <taxon>Marchantiophyta</taxon>
        <taxon>Marchantiopsida</taxon>
        <taxon>Marchantiidae</taxon>
        <taxon>Marchantiales</taxon>
        <taxon>Marchantiaceae</taxon>
        <taxon>Marchantia</taxon>
    </lineage>
</organism>
<dbReference type="EMBL" id="LVLJ01000267">
    <property type="protein sequence ID" value="OAE35079.1"/>
    <property type="molecule type" value="Genomic_DNA"/>
</dbReference>
<protein>
    <submittedName>
        <fullName evidence="2">Uncharacterized protein</fullName>
    </submittedName>
</protein>
<dbReference type="Proteomes" id="UP000077202">
    <property type="component" value="Unassembled WGS sequence"/>
</dbReference>
<dbReference type="AlphaFoldDB" id="A0A176WPQ6"/>
<feature type="compositionally biased region" description="Low complexity" evidence="1">
    <location>
        <begin position="62"/>
        <end position="75"/>
    </location>
</feature>
<evidence type="ECO:0000313" key="2">
    <source>
        <dbReference type="EMBL" id="OAE35079.1"/>
    </source>
</evidence>
<feature type="region of interest" description="Disordered" evidence="1">
    <location>
        <begin position="57"/>
        <end position="102"/>
    </location>
</feature>
<evidence type="ECO:0000313" key="3">
    <source>
        <dbReference type="Proteomes" id="UP000077202"/>
    </source>
</evidence>
<keyword evidence="3" id="KW-1185">Reference proteome</keyword>
<proteinExistence type="predicted"/>
<evidence type="ECO:0000256" key="1">
    <source>
        <dbReference type="SAM" id="MobiDB-lite"/>
    </source>
</evidence>
<sequence>MPRRCHYCGVIGDGRRAVGCTAAHHARRFKPYSRFGRGEAVLLLRASLDSAQLERQLERESAGQGRAGARGSRAQTKAVEVRRTDRLVQSREGGREGEQSAGGLHRLGSVWLSGWLAGRWSRSPEEHREKACPAAVDYALSRGSGGGRQGLQVRTKSSFIDRLCLLRPEVACQGQVVFAVFVSASL</sequence>